<name>A0A3B0ZCR6_9ZZZZ</name>
<feature type="domain" description="DRBM" evidence="16">
    <location>
        <begin position="153"/>
        <end position="223"/>
    </location>
</feature>
<evidence type="ECO:0000256" key="15">
    <source>
        <dbReference type="ARBA" id="ARBA00022884"/>
    </source>
</evidence>
<evidence type="ECO:0000313" key="18">
    <source>
        <dbReference type="EMBL" id="VAW91205.1"/>
    </source>
</evidence>
<keyword evidence="12" id="KW-0255">Endonuclease</keyword>
<keyword evidence="9" id="KW-0819">tRNA processing</keyword>
<evidence type="ECO:0000256" key="2">
    <source>
        <dbReference type="ARBA" id="ARBA00004496"/>
    </source>
</evidence>
<dbReference type="InterPro" id="IPR011907">
    <property type="entry name" value="RNase_III"/>
</dbReference>
<keyword evidence="13 18" id="KW-0378">Hydrolase</keyword>
<dbReference type="HAMAP" id="MF_00104">
    <property type="entry name" value="RNase_III"/>
    <property type="match status" value="1"/>
</dbReference>
<dbReference type="PANTHER" id="PTHR11207:SF0">
    <property type="entry name" value="RIBONUCLEASE 3"/>
    <property type="match status" value="1"/>
</dbReference>
<dbReference type="AlphaFoldDB" id="A0A3B0ZCR6"/>
<evidence type="ECO:0000256" key="10">
    <source>
        <dbReference type="ARBA" id="ARBA00022722"/>
    </source>
</evidence>
<dbReference type="SUPFAM" id="SSF54768">
    <property type="entry name" value="dsRNA-binding domain-like"/>
    <property type="match status" value="1"/>
</dbReference>
<reference evidence="18" key="1">
    <citation type="submission" date="2018-06" db="EMBL/GenBank/DDBJ databases">
        <authorList>
            <person name="Zhirakovskaya E."/>
        </authorList>
    </citation>
    <scope>NUCLEOTIDE SEQUENCE</scope>
</reference>
<evidence type="ECO:0000259" key="17">
    <source>
        <dbReference type="PROSITE" id="PS50142"/>
    </source>
</evidence>
<protein>
    <recommendedName>
        <fullName evidence="5">ribonuclease III</fullName>
        <ecNumber evidence="5">3.1.26.3</ecNumber>
    </recommendedName>
</protein>
<dbReference type="CDD" id="cd10845">
    <property type="entry name" value="DSRM_RNAse_III_family"/>
    <property type="match status" value="1"/>
</dbReference>
<comment type="similarity">
    <text evidence="3">Belongs to the ribonuclease III family.</text>
</comment>
<keyword evidence="10" id="KW-0540">Nuclease</keyword>
<dbReference type="GO" id="GO:0006364">
    <property type="term" value="P:rRNA processing"/>
    <property type="evidence" value="ECO:0007669"/>
    <property type="project" value="UniProtKB-KW"/>
</dbReference>
<dbReference type="Pfam" id="PF00035">
    <property type="entry name" value="dsrm"/>
    <property type="match status" value="1"/>
</dbReference>
<evidence type="ECO:0000256" key="6">
    <source>
        <dbReference type="ARBA" id="ARBA00022490"/>
    </source>
</evidence>
<proteinExistence type="inferred from homology"/>
<evidence type="ECO:0000256" key="4">
    <source>
        <dbReference type="ARBA" id="ARBA00011738"/>
    </source>
</evidence>
<evidence type="ECO:0000256" key="11">
    <source>
        <dbReference type="ARBA" id="ARBA00022723"/>
    </source>
</evidence>
<dbReference type="Gene3D" id="3.30.160.20">
    <property type="match status" value="1"/>
</dbReference>
<evidence type="ECO:0000256" key="9">
    <source>
        <dbReference type="ARBA" id="ARBA00022694"/>
    </source>
</evidence>
<dbReference type="GO" id="GO:0006397">
    <property type="term" value="P:mRNA processing"/>
    <property type="evidence" value="ECO:0007669"/>
    <property type="project" value="UniProtKB-KW"/>
</dbReference>
<evidence type="ECO:0000256" key="13">
    <source>
        <dbReference type="ARBA" id="ARBA00022801"/>
    </source>
</evidence>
<comment type="catalytic activity">
    <reaction evidence="1">
        <text>Endonucleolytic cleavage to 5'-phosphomonoester.</text>
        <dbReference type="EC" id="3.1.26.3"/>
    </reaction>
</comment>
<keyword evidence="11" id="KW-0479">Metal-binding</keyword>
<dbReference type="InterPro" id="IPR014720">
    <property type="entry name" value="dsRBD_dom"/>
</dbReference>
<dbReference type="GO" id="GO:0004525">
    <property type="term" value="F:ribonuclease III activity"/>
    <property type="evidence" value="ECO:0007669"/>
    <property type="project" value="UniProtKB-EC"/>
</dbReference>
<dbReference type="SMART" id="SM00358">
    <property type="entry name" value="DSRM"/>
    <property type="match status" value="1"/>
</dbReference>
<dbReference type="SMART" id="SM00535">
    <property type="entry name" value="RIBOc"/>
    <property type="match status" value="1"/>
</dbReference>
<comment type="subcellular location">
    <subcellularLocation>
        <location evidence="2">Cytoplasm</location>
    </subcellularLocation>
</comment>
<dbReference type="Gene3D" id="1.10.1520.10">
    <property type="entry name" value="Ribonuclease III domain"/>
    <property type="match status" value="1"/>
</dbReference>
<keyword evidence="7" id="KW-0698">rRNA processing</keyword>
<keyword evidence="14" id="KW-0460">Magnesium</keyword>
<dbReference type="PANTHER" id="PTHR11207">
    <property type="entry name" value="RIBONUCLEASE III"/>
    <property type="match status" value="1"/>
</dbReference>
<dbReference type="EC" id="3.1.26.3" evidence="5"/>
<dbReference type="InterPro" id="IPR036389">
    <property type="entry name" value="RNase_III_sf"/>
</dbReference>
<dbReference type="PROSITE" id="PS00517">
    <property type="entry name" value="RNASE_3_1"/>
    <property type="match status" value="1"/>
</dbReference>
<keyword evidence="15" id="KW-0694">RNA-binding</keyword>
<keyword evidence="6" id="KW-0963">Cytoplasm</keyword>
<dbReference type="Pfam" id="PF14622">
    <property type="entry name" value="Ribonucleas_3_3"/>
    <property type="match status" value="1"/>
</dbReference>
<dbReference type="FunFam" id="3.30.160.20:FF:000003">
    <property type="entry name" value="Ribonuclease 3"/>
    <property type="match status" value="1"/>
</dbReference>
<evidence type="ECO:0000256" key="3">
    <source>
        <dbReference type="ARBA" id="ARBA00010183"/>
    </source>
</evidence>
<evidence type="ECO:0000256" key="7">
    <source>
        <dbReference type="ARBA" id="ARBA00022552"/>
    </source>
</evidence>
<dbReference type="GO" id="GO:0005737">
    <property type="term" value="C:cytoplasm"/>
    <property type="evidence" value="ECO:0007669"/>
    <property type="project" value="UniProtKB-SubCell"/>
</dbReference>
<feature type="domain" description="RNase III" evidence="17">
    <location>
        <begin position="4"/>
        <end position="126"/>
    </location>
</feature>
<sequence length="224" mass="24642">MDSRTKFLKIIEYTFNDIALLDSALTHRSAASNNNERLEFLGDSVLGLVISSELYKRFVDIDEGVLSRLRASLVKGETLAELAKEINLGEYIQLGSGELKSGGFRRASILADAFEAVIGAIYLDGGIQAATKFILSQYQTRLSKVNPSEVSKDPKTRLQEYLQARSLPLPVYTVIAIDGESHQQSFTVTGKVAVVNSEIKGSGKSRRFAEQQVAQKILDLLIND</sequence>
<evidence type="ECO:0000256" key="5">
    <source>
        <dbReference type="ARBA" id="ARBA00012177"/>
    </source>
</evidence>
<accession>A0A3B0ZCR6</accession>
<dbReference type="GO" id="GO:0010468">
    <property type="term" value="P:regulation of gene expression"/>
    <property type="evidence" value="ECO:0007669"/>
    <property type="project" value="TreeGrafter"/>
</dbReference>
<evidence type="ECO:0000256" key="8">
    <source>
        <dbReference type="ARBA" id="ARBA00022664"/>
    </source>
</evidence>
<dbReference type="EMBL" id="UOFT01000006">
    <property type="protein sequence ID" value="VAW91205.1"/>
    <property type="molecule type" value="Genomic_DNA"/>
</dbReference>
<dbReference type="PROSITE" id="PS50137">
    <property type="entry name" value="DS_RBD"/>
    <property type="match status" value="1"/>
</dbReference>
<evidence type="ECO:0000256" key="1">
    <source>
        <dbReference type="ARBA" id="ARBA00000109"/>
    </source>
</evidence>
<dbReference type="SUPFAM" id="SSF69065">
    <property type="entry name" value="RNase III domain-like"/>
    <property type="match status" value="1"/>
</dbReference>
<dbReference type="NCBIfam" id="TIGR02191">
    <property type="entry name" value="RNaseIII"/>
    <property type="match status" value="1"/>
</dbReference>
<keyword evidence="8" id="KW-0507">mRNA processing</keyword>
<evidence type="ECO:0000256" key="12">
    <source>
        <dbReference type="ARBA" id="ARBA00022759"/>
    </source>
</evidence>
<dbReference type="GO" id="GO:0003725">
    <property type="term" value="F:double-stranded RNA binding"/>
    <property type="evidence" value="ECO:0007669"/>
    <property type="project" value="TreeGrafter"/>
</dbReference>
<dbReference type="FunFam" id="1.10.1520.10:FF:000001">
    <property type="entry name" value="Ribonuclease 3"/>
    <property type="match status" value="1"/>
</dbReference>
<dbReference type="GO" id="GO:0008033">
    <property type="term" value="P:tRNA processing"/>
    <property type="evidence" value="ECO:0007669"/>
    <property type="project" value="UniProtKB-KW"/>
</dbReference>
<dbReference type="InterPro" id="IPR000999">
    <property type="entry name" value="RNase_III_dom"/>
</dbReference>
<dbReference type="CDD" id="cd00593">
    <property type="entry name" value="RIBOc"/>
    <property type="match status" value="1"/>
</dbReference>
<dbReference type="GO" id="GO:0042802">
    <property type="term" value="F:identical protein binding"/>
    <property type="evidence" value="ECO:0007669"/>
    <property type="project" value="UniProtKB-ARBA"/>
</dbReference>
<evidence type="ECO:0000256" key="14">
    <source>
        <dbReference type="ARBA" id="ARBA00022842"/>
    </source>
</evidence>
<dbReference type="GO" id="GO:0046872">
    <property type="term" value="F:metal ion binding"/>
    <property type="evidence" value="ECO:0007669"/>
    <property type="project" value="UniProtKB-KW"/>
</dbReference>
<gene>
    <name evidence="18" type="ORF">MNBD_GAMMA23-315</name>
</gene>
<organism evidence="18">
    <name type="scientific">hydrothermal vent metagenome</name>
    <dbReference type="NCBI Taxonomy" id="652676"/>
    <lineage>
        <taxon>unclassified sequences</taxon>
        <taxon>metagenomes</taxon>
        <taxon>ecological metagenomes</taxon>
    </lineage>
</organism>
<comment type="subunit">
    <text evidence="4">Homodimer.</text>
</comment>
<dbReference type="PROSITE" id="PS50142">
    <property type="entry name" value="RNASE_3_2"/>
    <property type="match status" value="1"/>
</dbReference>
<evidence type="ECO:0000259" key="16">
    <source>
        <dbReference type="PROSITE" id="PS50137"/>
    </source>
</evidence>